<protein>
    <submittedName>
        <fullName evidence="2">Flavoprotein</fullName>
    </submittedName>
</protein>
<dbReference type="Pfam" id="PF03358">
    <property type="entry name" value="FMN_red"/>
    <property type="match status" value="1"/>
</dbReference>
<evidence type="ECO:0000313" key="2">
    <source>
        <dbReference type="EMBL" id="GAL84504.1"/>
    </source>
</evidence>
<organism evidence="2 3">
    <name type="scientific">Sporocytophaga myxococcoides</name>
    <dbReference type="NCBI Taxonomy" id="153721"/>
    <lineage>
        <taxon>Bacteria</taxon>
        <taxon>Pseudomonadati</taxon>
        <taxon>Bacteroidota</taxon>
        <taxon>Cytophagia</taxon>
        <taxon>Cytophagales</taxon>
        <taxon>Cytophagaceae</taxon>
        <taxon>Sporocytophaga</taxon>
    </lineage>
</organism>
<name>A0A098LDJ0_9BACT</name>
<dbReference type="PANTHER" id="PTHR30543">
    <property type="entry name" value="CHROMATE REDUCTASE"/>
    <property type="match status" value="1"/>
</dbReference>
<dbReference type="SUPFAM" id="SSF52218">
    <property type="entry name" value="Flavoproteins"/>
    <property type="match status" value="1"/>
</dbReference>
<dbReference type="Gene3D" id="3.40.50.360">
    <property type="match status" value="1"/>
</dbReference>
<sequence>MAKLASPSIKIDLFSALDDLPHFSPERDSGKTPEAVEKLRKLIKNANGIIFCTPEYAFNLPGVLKNALDWCVSSGEFNEKPVLTLSASPLNTGGEKALASLQMSLTALGVKQIGSFSIANVNSKLDSNKKIIDKETITILENLLVKLSDYIENYTPEY</sequence>
<proteinExistence type="predicted"/>
<reference evidence="2 3" key="1">
    <citation type="submission" date="2014-09" db="EMBL/GenBank/DDBJ databases">
        <title>Sporocytophaga myxococcoides PG-01 genome sequencing.</title>
        <authorList>
            <person name="Liu L."/>
            <person name="Gao P.J."/>
            <person name="Chen G.J."/>
            <person name="Wang L.S."/>
        </authorList>
    </citation>
    <scope>NUCLEOTIDE SEQUENCE [LARGE SCALE GENOMIC DNA]</scope>
    <source>
        <strain evidence="2 3">PG-01</strain>
    </source>
</reference>
<dbReference type="AlphaFoldDB" id="A0A098LDJ0"/>
<evidence type="ECO:0000313" key="3">
    <source>
        <dbReference type="Proteomes" id="UP000030185"/>
    </source>
</evidence>
<gene>
    <name evidence="2" type="ORF">MYP_1732</name>
</gene>
<accession>A0A098LDJ0</accession>
<dbReference type="InterPro" id="IPR005025">
    <property type="entry name" value="FMN_Rdtase-like_dom"/>
</dbReference>
<dbReference type="EMBL" id="BBLT01000003">
    <property type="protein sequence ID" value="GAL84504.1"/>
    <property type="molecule type" value="Genomic_DNA"/>
</dbReference>
<dbReference type="InterPro" id="IPR050712">
    <property type="entry name" value="NAD(P)H-dep_reductase"/>
</dbReference>
<keyword evidence="3" id="KW-1185">Reference proteome</keyword>
<dbReference type="GO" id="GO:0016491">
    <property type="term" value="F:oxidoreductase activity"/>
    <property type="evidence" value="ECO:0007669"/>
    <property type="project" value="InterPro"/>
</dbReference>
<dbReference type="eggNOG" id="COG0431">
    <property type="taxonomic scope" value="Bacteria"/>
</dbReference>
<dbReference type="InterPro" id="IPR029039">
    <property type="entry name" value="Flavoprotein-like_sf"/>
</dbReference>
<comment type="caution">
    <text evidence="2">The sequence shown here is derived from an EMBL/GenBank/DDBJ whole genome shotgun (WGS) entry which is preliminary data.</text>
</comment>
<evidence type="ECO:0000259" key="1">
    <source>
        <dbReference type="Pfam" id="PF03358"/>
    </source>
</evidence>
<dbReference type="PANTHER" id="PTHR30543:SF21">
    <property type="entry name" value="NAD(P)H-DEPENDENT FMN REDUCTASE LOT6"/>
    <property type="match status" value="1"/>
</dbReference>
<dbReference type="GO" id="GO:0010181">
    <property type="term" value="F:FMN binding"/>
    <property type="evidence" value="ECO:0007669"/>
    <property type="project" value="TreeGrafter"/>
</dbReference>
<dbReference type="Proteomes" id="UP000030185">
    <property type="component" value="Unassembled WGS sequence"/>
</dbReference>
<dbReference type="STRING" id="153721.MYP_1732"/>
<dbReference type="GO" id="GO:0005829">
    <property type="term" value="C:cytosol"/>
    <property type="evidence" value="ECO:0007669"/>
    <property type="project" value="TreeGrafter"/>
</dbReference>
<feature type="domain" description="NADPH-dependent FMN reductase-like" evidence="1">
    <location>
        <begin position="8"/>
        <end position="118"/>
    </location>
</feature>